<keyword evidence="2" id="KW-1185">Reference proteome</keyword>
<name>A0ABD0JEH7_9CAEN</name>
<dbReference type="Proteomes" id="UP001519460">
    <property type="component" value="Unassembled WGS sequence"/>
</dbReference>
<sequence>MVQYDSDDKISLSLLVSIFGTRQPPTLKRQQQVTKMIMVKRTEIRHALRVIWRASCPTKCFILTDVTSPKKLFFQALDIDPGLKTKAKWHTGLEYS</sequence>
<gene>
    <name evidence="1" type="ORF">BaRGS_00035745</name>
</gene>
<comment type="caution">
    <text evidence="1">The sequence shown here is derived from an EMBL/GenBank/DDBJ whole genome shotgun (WGS) entry which is preliminary data.</text>
</comment>
<accession>A0ABD0JEH7</accession>
<evidence type="ECO:0000313" key="1">
    <source>
        <dbReference type="EMBL" id="KAK7471582.1"/>
    </source>
</evidence>
<evidence type="ECO:0000313" key="2">
    <source>
        <dbReference type="Proteomes" id="UP001519460"/>
    </source>
</evidence>
<dbReference type="EMBL" id="JACVVK020000486">
    <property type="protein sequence ID" value="KAK7471582.1"/>
    <property type="molecule type" value="Genomic_DNA"/>
</dbReference>
<dbReference type="AlphaFoldDB" id="A0ABD0JEH7"/>
<reference evidence="1 2" key="1">
    <citation type="journal article" date="2023" name="Sci. Data">
        <title>Genome assembly of the Korean intertidal mud-creeper Batillaria attramentaria.</title>
        <authorList>
            <person name="Patra A.K."/>
            <person name="Ho P.T."/>
            <person name="Jun S."/>
            <person name="Lee S.J."/>
            <person name="Kim Y."/>
            <person name="Won Y.J."/>
        </authorList>
    </citation>
    <scope>NUCLEOTIDE SEQUENCE [LARGE SCALE GENOMIC DNA]</scope>
    <source>
        <strain evidence="1">Wonlab-2016</strain>
    </source>
</reference>
<proteinExistence type="predicted"/>
<protein>
    <submittedName>
        <fullName evidence="1">Uncharacterized protein</fullName>
    </submittedName>
</protein>
<organism evidence="1 2">
    <name type="scientific">Batillaria attramentaria</name>
    <dbReference type="NCBI Taxonomy" id="370345"/>
    <lineage>
        <taxon>Eukaryota</taxon>
        <taxon>Metazoa</taxon>
        <taxon>Spiralia</taxon>
        <taxon>Lophotrochozoa</taxon>
        <taxon>Mollusca</taxon>
        <taxon>Gastropoda</taxon>
        <taxon>Caenogastropoda</taxon>
        <taxon>Sorbeoconcha</taxon>
        <taxon>Cerithioidea</taxon>
        <taxon>Batillariidae</taxon>
        <taxon>Batillaria</taxon>
    </lineage>
</organism>